<dbReference type="PANTHER" id="PTHR21021">
    <property type="entry name" value="GAF/PUTATIVE CYTOSKELETAL PROTEIN"/>
    <property type="match status" value="1"/>
</dbReference>
<dbReference type="Gene3D" id="3.30.450.40">
    <property type="match status" value="1"/>
</dbReference>
<dbReference type="PANTHER" id="PTHR21021:SF15">
    <property type="entry name" value="FREE METHIONINE-R-SULFOXIDE REDUCTASE"/>
    <property type="match status" value="1"/>
</dbReference>
<dbReference type="InterPro" id="IPR000614">
    <property type="entry name" value="FRMsr_CS"/>
</dbReference>
<dbReference type="Pfam" id="PF01590">
    <property type="entry name" value="GAF"/>
    <property type="match status" value="1"/>
</dbReference>
<evidence type="ECO:0000313" key="3">
    <source>
        <dbReference type="EMBL" id="ACU83561.1"/>
    </source>
</evidence>
<organism evidence="3">
    <name type="scientific">Uncultured bacterium HF130_AEPn_1</name>
    <dbReference type="NCBI Taxonomy" id="663362"/>
    <lineage>
        <taxon>Bacteria</taxon>
        <taxon>environmental samples</taxon>
    </lineage>
</organism>
<feature type="domain" description="GAF" evidence="2">
    <location>
        <begin position="45"/>
        <end position="147"/>
    </location>
</feature>
<dbReference type="InterPro" id="IPR003018">
    <property type="entry name" value="GAF"/>
</dbReference>
<accession>D0E8J6</accession>
<name>D0E8J6_UNCHF</name>
<dbReference type="GO" id="GO:0033745">
    <property type="term" value="F:L-methionine-(R)-S-oxide reductase activity"/>
    <property type="evidence" value="ECO:0007669"/>
    <property type="project" value="TreeGrafter"/>
</dbReference>
<gene>
    <name evidence="3" type="ORF">ALOHA_HF130_AEPn_1_17c</name>
</gene>
<proteinExistence type="inferred from homology"/>
<reference evidence="3" key="1">
    <citation type="journal article" date="2010" name="Environ. Microbiol.">
        <title>Widespread known and novel phosphonate utilization pathways in marine bacteria revealed by functional screening and metagenomic analyses.</title>
        <authorList>
            <person name="Martinez A."/>
            <person name="Tyson G.W."/>
            <person name="DeLong E.F."/>
        </authorList>
    </citation>
    <scope>NUCLEOTIDE SEQUENCE</scope>
</reference>
<comment type="similarity">
    <text evidence="1">Belongs to the free Met sulfoxide reductase family.</text>
</comment>
<dbReference type="AlphaFoldDB" id="D0E8J6"/>
<sequence length="153" mass="16800">MNKESVYLEVEGQALSVLASEKDPIVIMSTLSCLLKNAFPHFYWVGFYRNIDGKNLKIGPYQGTLGCIDIAFGKGVCGASAQEGKTMVVPDVHEFPGHIACDPKSLSEIVVPWFKKDGELLAVLDIDSTELGSFDLLDAEYLERMLAKLSDLL</sequence>
<dbReference type="PROSITE" id="PS01320">
    <property type="entry name" value="UPF0067"/>
    <property type="match status" value="1"/>
</dbReference>
<dbReference type="InterPro" id="IPR029016">
    <property type="entry name" value="GAF-like_dom_sf"/>
</dbReference>
<evidence type="ECO:0000259" key="2">
    <source>
        <dbReference type="Pfam" id="PF01590"/>
    </source>
</evidence>
<dbReference type="InterPro" id="IPR051330">
    <property type="entry name" value="Phosphatase_reg/MetRdx"/>
</dbReference>
<dbReference type="EMBL" id="GQ422594">
    <property type="protein sequence ID" value="ACU83561.1"/>
    <property type="molecule type" value="Genomic_DNA"/>
</dbReference>
<evidence type="ECO:0000256" key="1">
    <source>
        <dbReference type="ARBA" id="ARBA00038454"/>
    </source>
</evidence>
<dbReference type="GO" id="GO:0005829">
    <property type="term" value="C:cytosol"/>
    <property type="evidence" value="ECO:0007669"/>
    <property type="project" value="TreeGrafter"/>
</dbReference>
<protein>
    <submittedName>
        <fullName evidence="3">GAF domain-containing protein</fullName>
    </submittedName>
</protein>
<dbReference type="SUPFAM" id="SSF55781">
    <property type="entry name" value="GAF domain-like"/>
    <property type="match status" value="1"/>
</dbReference>